<gene>
    <name evidence="1" type="ORF">KFK14_10575</name>
</gene>
<protein>
    <recommendedName>
        <fullName evidence="3">DUF3618 domain-containing protein</fullName>
    </recommendedName>
</protein>
<evidence type="ECO:0008006" key="3">
    <source>
        <dbReference type="Google" id="ProtNLM"/>
    </source>
</evidence>
<name>A0A975Q3D6_9SPHN</name>
<reference evidence="1" key="1">
    <citation type="submission" date="2021-04" db="EMBL/GenBank/DDBJ databases">
        <title>Isolation of p-tert-butylphenol degrading bacteria Sphingobium phenoxybenzoativorans Tas13 from active sludge.</title>
        <authorList>
            <person name="Li Y."/>
        </authorList>
    </citation>
    <scope>NUCLEOTIDE SEQUENCE</scope>
    <source>
        <strain evidence="1">Tas13</strain>
    </source>
</reference>
<sequence length="207" mass="20861">MSSDIHDQLGRIREYADGKAGAAVERLNGARKVAGDSYATARDQGLKAASAANRFIVEHPIAATAAAVAAGALISLLFPRGRAAAKAAPGIATAVGARALAAAKSAKDALEQSEAAEAVRVRAGEAAAAARAKAAELTSTARTALADADIPATVRSRATEAAEAAREAIERARLPERASRLAESAAHKAGDALIAAGKAVNQRLPKA</sequence>
<keyword evidence="2" id="KW-1185">Reference proteome</keyword>
<dbReference type="KEGG" id="spph:KFK14_10575"/>
<evidence type="ECO:0000313" key="1">
    <source>
        <dbReference type="EMBL" id="QUT07779.1"/>
    </source>
</evidence>
<dbReference type="Proteomes" id="UP000681425">
    <property type="component" value="Chromosome"/>
</dbReference>
<dbReference type="RefSeq" id="WP_212610756.1">
    <property type="nucleotide sequence ID" value="NZ_CP073910.1"/>
</dbReference>
<organism evidence="1 2">
    <name type="scientific">Sphingobium phenoxybenzoativorans</name>
    <dbReference type="NCBI Taxonomy" id="1592790"/>
    <lineage>
        <taxon>Bacteria</taxon>
        <taxon>Pseudomonadati</taxon>
        <taxon>Pseudomonadota</taxon>
        <taxon>Alphaproteobacteria</taxon>
        <taxon>Sphingomonadales</taxon>
        <taxon>Sphingomonadaceae</taxon>
        <taxon>Sphingobium</taxon>
    </lineage>
</organism>
<proteinExistence type="predicted"/>
<evidence type="ECO:0000313" key="2">
    <source>
        <dbReference type="Proteomes" id="UP000681425"/>
    </source>
</evidence>
<accession>A0A975Q3D6</accession>
<dbReference type="AlphaFoldDB" id="A0A975Q3D6"/>
<dbReference type="EMBL" id="CP073910">
    <property type="protein sequence ID" value="QUT07779.1"/>
    <property type="molecule type" value="Genomic_DNA"/>
</dbReference>